<dbReference type="RefSeq" id="WP_138253899.1">
    <property type="nucleotide sequence ID" value="NZ_VAVZ01000039.1"/>
</dbReference>
<dbReference type="InterPro" id="IPR036986">
    <property type="entry name" value="S4_RNA-bd_sf"/>
</dbReference>
<comment type="caution">
    <text evidence="5">The sequence shown here is derived from an EMBL/GenBank/DDBJ whole genome shotgun (WGS) entry which is preliminary data.</text>
</comment>
<accession>A0A5R9B843</accession>
<evidence type="ECO:0000256" key="2">
    <source>
        <dbReference type="ARBA" id="ARBA00029460"/>
    </source>
</evidence>
<evidence type="ECO:0000313" key="6">
    <source>
        <dbReference type="Proteomes" id="UP000310458"/>
    </source>
</evidence>
<dbReference type="SMART" id="SM00363">
    <property type="entry name" value="S4"/>
    <property type="match status" value="1"/>
</dbReference>
<dbReference type="CDD" id="cd00165">
    <property type="entry name" value="S4"/>
    <property type="match status" value="1"/>
</dbReference>
<evidence type="ECO:0000313" key="5">
    <source>
        <dbReference type="EMBL" id="TLP93873.1"/>
    </source>
</evidence>
<dbReference type="GO" id="GO:0003723">
    <property type="term" value="F:RNA binding"/>
    <property type="evidence" value="ECO:0007669"/>
    <property type="project" value="UniProtKB-KW"/>
</dbReference>
<dbReference type="InterPro" id="IPR004538">
    <property type="entry name" value="Hemolysin_A/TlyA"/>
</dbReference>
<keyword evidence="1 3" id="KW-0694">RNA-binding</keyword>
<dbReference type="PANTHER" id="PTHR32319:SF0">
    <property type="entry name" value="BACTERIAL HEMOLYSIN-LIKE PROTEIN"/>
    <property type="match status" value="1"/>
</dbReference>
<dbReference type="InterPro" id="IPR002877">
    <property type="entry name" value="RNA_MeTrfase_FtsJ_dom"/>
</dbReference>
<dbReference type="AlphaFoldDB" id="A0A5R9B843"/>
<organism evidence="5 6">
    <name type="scientific">Nesterenkonia salmonea</name>
    <dbReference type="NCBI Taxonomy" id="1804987"/>
    <lineage>
        <taxon>Bacteria</taxon>
        <taxon>Bacillati</taxon>
        <taxon>Actinomycetota</taxon>
        <taxon>Actinomycetes</taxon>
        <taxon>Micrococcales</taxon>
        <taxon>Micrococcaceae</taxon>
        <taxon>Nesterenkonia</taxon>
    </lineage>
</organism>
<dbReference type="Proteomes" id="UP000310458">
    <property type="component" value="Unassembled WGS sequence"/>
</dbReference>
<proteinExistence type="inferred from homology"/>
<name>A0A5R9B843_9MICC</name>
<dbReference type="PIRSF" id="PIRSF005578">
    <property type="entry name" value="TlyA"/>
    <property type="match status" value="1"/>
</dbReference>
<protein>
    <submittedName>
        <fullName evidence="5">TlyA family RNA methyltransferase</fullName>
    </submittedName>
</protein>
<comment type="similarity">
    <text evidence="2">Belongs to the TlyA family.</text>
</comment>
<dbReference type="Pfam" id="PF01479">
    <property type="entry name" value="S4"/>
    <property type="match status" value="1"/>
</dbReference>
<evidence type="ECO:0000259" key="4">
    <source>
        <dbReference type="SMART" id="SM00363"/>
    </source>
</evidence>
<gene>
    <name evidence="5" type="ORF">FEF26_12625</name>
</gene>
<dbReference type="PROSITE" id="PS50889">
    <property type="entry name" value="S4"/>
    <property type="match status" value="1"/>
</dbReference>
<reference evidence="5 6" key="1">
    <citation type="submission" date="2019-05" db="EMBL/GenBank/DDBJ databases">
        <title>Nesterenkonia sp. GY074 isolated from the Southern Atlantic Ocean.</title>
        <authorList>
            <person name="Zhang G."/>
        </authorList>
    </citation>
    <scope>NUCLEOTIDE SEQUENCE [LARGE SCALE GENOMIC DNA]</scope>
    <source>
        <strain evidence="5 6">GY074</strain>
    </source>
</reference>
<sequence length="273" mass="28914">MSYPHDASERLDKALVAASLVTSRTRAHQLIEAGNVTLDGVVVRKAATKVRSDQQLEVTEDDPWVSRAAHKLLGALEAFDTIDPQGQRCLDAGASTGGFTQVLLSRGADHVVAADVGHGQLAPQLLEHPHVTNAEGINLRYVSAGDLGPPFGVIVADLSFISLRLVVPALAAQAAYGADLVLMVKPQFEIGRERLSRTGVVTSPQLRRESLEGVVEAAAQAGLELKGAVRSPLPGQDGNAEFFLWAQSTATPADSDADDRLGQADLDRIDFGD</sequence>
<dbReference type="Pfam" id="PF01728">
    <property type="entry name" value="FtsJ"/>
    <property type="match status" value="1"/>
</dbReference>
<dbReference type="Gene3D" id="3.40.50.150">
    <property type="entry name" value="Vaccinia Virus protein VP39"/>
    <property type="match status" value="1"/>
</dbReference>
<dbReference type="OrthoDB" id="9784736at2"/>
<dbReference type="SUPFAM" id="SSF53335">
    <property type="entry name" value="S-adenosyl-L-methionine-dependent methyltransferases"/>
    <property type="match status" value="1"/>
</dbReference>
<keyword evidence="5" id="KW-0489">Methyltransferase</keyword>
<dbReference type="GO" id="GO:0008168">
    <property type="term" value="F:methyltransferase activity"/>
    <property type="evidence" value="ECO:0007669"/>
    <property type="project" value="UniProtKB-KW"/>
</dbReference>
<dbReference type="Gene3D" id="3.10.290.10">
    <property type="entry name" value="RNA-binding S4 domain"/>
    <property type="match status" value="1"/>
</dbReference>
<evidence type="ECO:0000256" key="3">
    <source>
        <dbReference type="PROSITE-ProRule" id="PRU00182"/>
    </source>
</evidence>
<dbReference type="InterPro" id="IPR029063">
    <property type="entry name" value="SAM-dependent_MTases_sf"/>
</dbReference>
<dbReference type="InterPro" id="IPR002942">
    <property type="entry name" value="S4_RNA-bd"/>
</dbReference>
<keyword evidence="6" id="KW-1185">Reference proteome</keyword>
<dbReference type="PANTHER" id="PTHR32319">
    <property type="entry name" value="BACTERIAL HEMOLYSIN-LIKE PROTEIN"/>
    <property type="match status" value="1"/>
</dbReference>
<dbReference type="EMBL" id="VAVZ01000039">
    <property type="protein sequence ID" value="TLP93873.1"/>
    <property type="molecule type" value="Genomic_DNA"/>
</dbReference>
<dbReference type="SUPFAM" id="SSF55174">
    <property type="entry name" value="Alpha-L RNA-binding motif"/>
    <property type="match status" value="1"/>
</dbReference>
<dbReference type="CDD" id="cd02440">
    <property type="entry name" value="AdoMet_MTases"/>
    <property type="match status" value="1"/>
</dbReference>
<dbReference type="GO" id="GO:0032259">
    <property type="term" value="P:methylation"/>
    <property type="evidence" value="ECO:0007669"/>
    <property type="project" value="UniProtKB-KW"/>
</dbReference>
<keyword evidence="5" id="KW-0808">Transferase</keyword>
<feature type="domain" description="RNA-binding S4" evidence="4">
    <location>
        <begin position="9"/>
        <end position="70"/>
    </location>
</feature>
<evidence type="ECO:0000256" key="1">
    <source>
        <dbReference type="ARBA" id="ARBA00022884"/>
    </source>
</evidence>
<dbReference type="InterPro" id="IPR047048">
    <property type="entry name" value="TlyA"/>
</dbReference>